<sequence>MSQATFADLGRLVAVHRKRHGSGGVHAPYWFMLHARGTLYALGRLQFNRDRLSPGIAAAVRASGLPAGLSAGPGEPSLGVHIPGFLGPLVPARCRCAGGWPTWCARCPGPGGCSSPAASRASRAAGTGGRRARTRT</sequence>
<name>A0ABX1AYN5_9ACTN</name>
<accession>A0ABX1AYN5</accession>
<feature type="compositionally biased region" description="Low complexity" evidence="1">
    <location>
        <begin position="111"/>
        <end position="125"/>
    </location>
</feature>
<reference evidence="3 4" key="1">
    <citation type="submission" date="2020-03" db="EMBL/GenBank/DDBJ databases">
        <title>WGS of actinomycetes isolated from Thailand.</title>
        <authorList>
            <person name="Thawai C."/>
        </authorList>
    </citation>
    <scope>NUCLEOTIDE SEQUENCE [LARGE SCALE GENOMIC DNA]</scope>
    <source>
        <strain evidence="3 4">FMUSA5-5</strain>
    </source>
</reference>
<keyword evidence="4" id="KW-1185">Reference proteome</keyword>
<dbReference type="InterPro" id="IPR041273">
    <property type="entry name" value="NAT_N"/>
</dbReference>
<dbReference type="Gene3D" id="3.40.630.120">
    <property type="match status" value="1"/>
</dbReference>
<comment type="caution">
    <text evidence="3">The sequence shown here is derived from an EMBL/GenBank/DDBJ whole genome shotgun (WGS) entry which is preliminary data.</text>
</comment>
<feature type="region of interest" description="Disordered" evidence="1">
    <location>
        <begin position="111"/>
        <end position="136"/>
    </location>
</feature>
<dbReference type="Proteomes" id="UP000696294">
    <property type="component" value="Unassembled WGS sequence"/>
</dbReference>
<protein>
    <submittedName>
        <fullName evidence="3">DUF5596 domain-containing protein</fullName>
    </submittedName>
</protein>
<gene>
    <name evidence="3" type="ORF">HCN51_00825</name>
</gene>
<dbReference type="Pfam" id="PF18082">
    <property type="entry name" value="NAT_N"/>
    <property type="match status" value="1"/>
</dbReference>
<evidence type="ECO:0000313" key="3">
    <source>
        <dbReference type="EMBL" id="NJP88011.1"/>
    </source>
</evidence>
<evidence type="ECO:0000313" key="4">
    <source>
        <dbReference type="Proteomes" id="UP000696294"/>
    </source>
</evidence>
<dbReference type="EMBL" id="JAATEP010000001">
    <property type="protein sequence ID" value="NJP88011.1"/>
    <property type="molecule type" value="Genomic_DNA"/>
</dbReference>
<organism evidence="3 4">
    <name type="scientific">Nonomuraea composti</name>
    <dbReference type="NCBI Taxonomy" id="2720023"/>
    <lineage>
        <taxon>Bacteria</taxon>
        <taxon>Bacillati</taxon>
        <taxon>Actinomycetota</taxon>
        <taxon>Actinomycetes</taxon>
        <taxon>Streptosporangiales</taxon>
        <taxon>Streptosporangiaceae</taxon>
        <taxon>Nonomuraea</taxon>
    </lineage>
</organism>
<proteinExistence type="predicted"/>
<evidence type="ECO:0000259" key="2">
    <source>
        <dbReference type="Pfam" id="PF18082"/>
    </source>
</evidence>
<evidence type="ECO:0000256" key="1">
    <source>
        <dbReference type="SAM" id="MobiDB-lite"/>
    </source>
</evidence>
<feature type="domain" description="N-acyltransferase N-terminal" evidence="2">
    <location>
        <begin position="2"/>
        <end position="37"/>
    </location>
</feature>